<dbReference type="InterPro" id="IPR020864">
    <property type="entry name" value="MACPF"/>
</dbReference>
<proteinExistence type="predicted"/>
<keyword evidence="4" id="KW-1185">Reference proteome</keyword>
<evidence type="ECO:0000259" key="2">
    <source>
        <dbReference type="Pfam" id="PF01823"/>
    </source>
</evidence>
<evidence type="ECO:0000313" key="4">
    <source>
        <dbReference type="Proteomes" id="UP000605846"/>
    </source>
</evidence>
<dbReference type="Pfam" id="PF01823">
    <property type="entry name" value="MACPF"/>
    <property type="match status" value="1"/>
</dbReference>
<dbReference type="AlphaFoldDB" id="A0A8H7EL67"/>
<name>A0A8H7EL67_9FUNG</name>
<feature type="region of interest" description="Disordered" evidence="1">
    <location>
        <begin position="1"/>
        <end position="25"/>
    </location>
</feature>
<feature type="non-terminal residue" evidence="3">
    <location>
        <position position="554"/>
    </location>
</feature>
<evidence type="ECO:0000256" key="1">
    <source>
        <dbReference type="SAM" id="MobiDB-lite"/>
    </source>
</evidence>
<evidence type="ECO:0000313" key="3">
    <source>
        <dbReference type="EMBL" id="KAF7720937.1"/>
    </source>
</evidence>
<organism evidence="3 4">
    <name type="scientific">Apophysomyces ossiformis</name>
    <dbReference type="NCBI Taxonomy" id="679940"/>
    <lineage>
        <taxon>Eukaryota</taxon>
        <taxon>Fungi</taxon>
        <taxon>Fungi incertae sedis</taxon>
        <taxon>Mucoromycota</taxon>
        <taxon>Mucoromycotina</taxon>
        <taxon>Mucoromycetes</taxon>
        <taxon>Mucorales</taxon>
        <taxon>Mucorineae</taxon>
        <taxon>Mucoraceae</taxon>
        <taxon>Apophysomyces</taxon>
    </lineage>
</organism>
<dbReference type="Proteomes" id="UP000605846">
    <property type="component" value="Unassembled WGS sequence"/>
</dbReference>
<sequence length="554" mass="62981">MDKHNTAIEDMTDEANASSVAPDIQENQDIETGISSDPVKDFLPPTFDISMLPSGWDSGIFYNGRECGVSSFELVNNQDLPHMIDAYQSTEILGVTTDPSLKDTFRLAVAVAPEFTAAAKALYDEMNEDAESVSDNQYRALVLVSSGEMKLGRKDIKLAPAFTKAVQEALDAPGEDKSKQYDALQHVFQKYGFYYPTRIAFGGKLVFEGDTYSWFSDASKEHGEKYDRGFPFSDINIDKRISEEEQAKITQLAEQNLQHIVADGGDESKISCGLKEWISTIAKNPKVVFRGKFRPLYDLLDKSTRRKVINIWETSREKSWIDSLYGVHVDMEPAKEPAIKMATDADIRYYPTGNLPIMDKGDLFTLKEKKWETDITFYYPPHFPQQVDEQLAKTDWADNVLLPGLQGYCFFACKALGKIMTKERLQRKQYIIRRHVFLLPGAIKATAEFEKAILDALQRLTDEEKFMELEKVFHMYGYYYPQWVTLGGKLTHRNYVSEYEPLKYRMESILRKGSSWQASGGNTSLLYDDIPDIAGWLETTAHNQVLVSVADVWP</sequence>
<reference evidence="3" key="1">
    <citation type="submission" date="2020-01" db="EMBL/GenBank/DDBJ databases">
        <title>Genome Sequencing of Three Apophysomyces-Like Fungal Strains Confirms a Novel Fungal Genus in the Mucoromycota with divergent Burkholderia-like Endosymbiotic Bacteria.</title>
        <authorList>
            <person name="Stajich J.E."/>
            <person name="Macias A.M."/>
            <person name="Carter-House D."/>
            <person name="Lovett B."/>
            <person name="Kasson L.R."/>
            <person name="Berry K."/>
            <person name="Grigoriev I."/>
            <person name="Chang Y."/>
            <person name="Spatafora J."/>
            <person name="Kasson M.T."/>
        </authorList>
    </citation>
    <scope>NUCLEOTIDE SEQUENCE</scope>
    <source>
        <strain evidence="3">NRRL A-21654</strain>
    </source>
</reference>
<accession>A0A8H7EL67</accession>
<dbReference type="OrthoDB" id="2338404at2759"/>
<protein>
    <recommendedName>
        <fullName evidence="2">MACPF domain-containing protein</fullName>
    </recommendedName>
</protein>
<gene>
    <name evidence="3" type="ORF">EC973_005761</name>
</gene>
<dbReference type="EMBL" id="JABAYA010000332">
    <property type="protein sequence ID" value="KAF7720937.1"/>
    <property type="molecule type" value="Genomic_DNA"/>
</dbReference>
<feature type="domain" description="MACPF" evidence="2">
    <location>
        <begin position="120"/>
        <end position="304"/>
    </location>
</feature>
<comment type="caution">
    <text evidence="3">The sequence shown here is derived from an EMBL/GenBank/DDBJ whole genome shotgun (WGS) entry which is preliminary data.</text>
</comment>